<dbReference type="AlphaFoldDB" id="A0A843WHD4"/>
<proteinExistence type="predicted"/>
<evidence type="ECO:0000256" key="1">
    <source>
        <dbReference type="SAM" id="MobiDB-lite"/>
    </source>
</evidence>
<organism evidence="2 3">
    <name type="scientific">Colocasia esculenta</name>
    <name type="common">Wild taro</name>
    <name type="synonym">Arum esculentum</name>
    <dbReference type="NCBI Taxonomy" id="4460"/>
    <lineage>
        <taxon>Eukaryota</taxon>
        <taxon>Viridiplantae</taxon>
        <taxon>Streptophyta</taxon>
        <taxon>Embryophyta</taxon>
        <taxon>Tracheophyta</taxon>
        <taxon>Spermatophyta</taxon>
        <taxon>Magnoliopsida</taxon>
        <taxon>Liliopsida</taxon>
        <taxon>Araceae</taxon>
        <taxon>Aroideae</taxon>
        <taxon>Colocasieae</taxon>
        <taxon>Colocasia</taxon>
    </lineage>
</organism>
<evidence type="ECO:0000313" key="2">
    <source>
        <dbReference type="EMBL" id="MQM06917.1"/>
    </source>
</evidence>
<feature type="region of interest" description="Disordered" evidence="1">
    <location>
        <begin position="97"/>
        <end position="128"/>
    </location>
</feature>
<feature type="compositionally biased region" description="Acidic residues" evidence="1">
    <location>
        <begin position="111"/>
        <end position="121"/>
    </location>
</feature>
<dbReference type="EMBL" id="NMUH01003741">
    <property type="protein sequence ID" value="MQM06917.1"/>
    <property type="molecule type" value="Genomic_DNA"/>
</dbReference>
<keyword evidence="3" id="KW-1185">Reference proteome</keyword>
<reference evidence="2" key="1">
    <citation type="submission" date="2017-07" db="EMBL/GenBank/DDBJ databases">
        <title>Taro Niue Genome Assembly and Annotation.</title>
        <authorList>
            <person name="Atibalentja N."/>
            <person name="Keating K."/>
            <person name="Fields C.J."/>
        </authorList>
    </citation>
    <scope>NUCLEOTIDE SEQUENCE</scope>
    <source>
        <strain evidence="2">Niue_2</strain>
        <tissue evidence="2">Leaf</tissue>
    </source>
</reference>
<evidence type="ECO:0000313" key="3">
    <source>
        <dbReference type="Proteomes" id="UP000652761"/>
    </source>
</evidence>
<comment type="caution">
    <text evidence="2">The sequence shown here is derived from an EMBL/GenBank/DDBJ whole genome shotgun (WGS) entry which is preliminary data.</text>
</comment>
<dbReference type="Proteomes" id="UP000652761">
    <property type="component" value="Unassembled WGS sequence"/>
</dbReference>
<gene>
    <name evidence="2" type="ORF">Taro_039747</name>
</gene>
<sequence length="197" mass="22104">MPTSSCKSTEVPRFRAVVLWVGAVVLWCLRRCAQVLVNLLNSQAIYGVGRHAYLLGFFESSHSKRLELLCSRCNKSEHMKAECPEAKKDKYKNHKKEFHKKKNKAMVATWSDEDQSSDSNEESSSSEGNEICFMAGSSKEQVDMSFELFTIEDWQESYGHGECSRSSNLVLGAESHLKIPAGAIDGVLHCTGSDWLF</sequence>
<protein>
    <recommendedName>
        <fullName evidence="4">CCHC-type domain-containing protein</fullName>
    </recommendedName>
</protein>
<evidence type="ECO:0008006" key="4">
    <source>
        <dbReference type="Google" id="ProtNLM"/>
    </source>
</evidence>
<name>A0A843WHD4_COLES</name>
<accession>A0A843WHD4</accession>